<evidence type="ECO:0000256" key="1">
    <source>
        <dbReference type="SAM" id="SignalP"/>
    </source>
</evidence>
<dbReference type="AlphaFoldDB" id="A0A151SGQ6"/>
<dbReference type="Pfam" id="PF00646">
    <property type="entry name" value="F-box"/>
    <property type="match status" value="1"/>
</dbReference>
<dbReference type="InterPro" id="IPR036047">
    <property type="entry name" value="F-box-like_dom_sf"/>
</dbReference>
<dbReference type="SUPFAM" id="SSF81383">
    <property type="entry name" value="F-box domain"/>
    <property type="match status" value="1"/>
</dbReference>
<keyword evidence="4" id="KW-1185">Reference proteome</keyword>
<evidence type="ECO:0000313" key="4">
    <source>
        <dbReference type="Proteomes" id="UP000075243"/>
    </source>
</evidence>
<accession>A0A151SGQ6</accession>
<dbReference type="Gene3D" id="1.20.1280.50">
    <property type="match status" value="1"/>
</dbReference>
<dbReference type="InterPro" id="IPR001810">
    <property type="entry name" value="F-box_dom"/>
</dbReference>
<feature type="signal peptide" evidence="1">
    <location>
        <begin position="1"/>
        <end position="25"/>
    </location>
</feature>
<feature type="domain" description="F-box" evidence="2">
    <location>
        <begin position="3"/>
        <end position="41"/>
    </location>
</feature>
<protein>
    <recommendedName>
        <fullName evidence="2">F-box domain-containing protein</fullName>
    </recommendedName>
</protein>
<organism evidence="3 4">
    <name type="scientific">Cajanus cajan</name>
    <name type="common">Pigeon pea</name>
    <name type="synonym">Cajanus indicus</name>
    <dbReference type="NCBI Taxonomy" id="3821"/>
    <lineage>
        <taxon>Eukaryota</taxon>
        <taxon>Viridiplantae</taxon>
        <taxon>Streptophyta</taxon>
        <taxon>Embryophyta</taxon>
        <taxon>Tracheophyta</taxon>
        <taxon>Spermatophyta</taxon>
        <taxon>Magnoliopsida</taxon>
        <taxon>eudicotyledons</taxon>
        <taxon>Gunneridae</taxon>
        <taxon>Pentapetalae</taxon>
        <taxon>rosids</taxon>
        <taxon>fabids</taxon>
        <taxon>Fabales</taxon>
        <taxon>Fabaceae</taxon>
        <taxon>Papilionoideae</taxon>
        <taxon>50 kb inversion clade</taxon>
        <taxon>NPAAA clade</taxon>
        <taxon>indigoferoid/millettioid clade</taxon>
        <taxon>Phaseoleae</taxon>
        <taxon>Cajanus</taxon>
    </lineage>
</organism>
<sequence length="81" mass="9401">MGSNLPLDLLANIFFFLSLDSLARARSVYKSWHTCSKHCPLAPTTTSSWFLAFPICNHRPCWYVHNSILQKWHQLTWCAYG</sequence>
<dbReference type="EMBL" id="CM003613">
    <property type="protein sequence ID" value="KYP54024.1"/>
    <property type="molecule type" value="Genomic_DNA"/>
</dbReference>
<keyword evidence="1" id="KW-0732">Signal</keyword>
<gene>
    <name evidence="3" type="ORF">KK1_000190</name>
</gene>
<dbReference type="Gramene" id="C.cajan_00189.t">
    <property type="protein sequence ID" value="C.cajan_00189.t.cds1"/>
    <property type="gene ID" value="C.cajan_00189"/>
</dbReference>
<reference evidence="3 4" key="1">
    <citation type="journal article" date="2012" name="Nat. Biotechnol.">
        <title>Draft genome sequence of pigeonpea (Cajanus cajan), an orphan legume crop of resource-poor farmers.</title>
        <authorList>
            <person name="Varshney R.K."/>
            <person name="Chen W."/>
            <person name="Li Y."/>
            <person name="Bharti A.K."/>
            <person name="Saxena R.K."/>
            <person name="Schlueter J.A."/>
            <person name="Donoghue M.T."/>
            <person name="Azam S."/>
            <person name="Fan G."/>
            <person name="Whaley A.M."/>
            <person name="Farmer A.D."/>
            <person name="Sheridan J."/>
            <person name="Iwata A."/>
            <person name="Tuteja R."/>
            <person name="Penmetsa R.V."/>
            <person name="Wu W."/>
            <person name="Upadhyaya H.D."/>
            <person name="Yang S.P."/>
            <person name="Shah T."/>
            <person name="Saxena K.B."/>
            <person name="Michael T."/>
            <person name="McCombie W.R."/>
            <person name="Yang B."/>
            <person name="Zhang G."/>
            <person name="Yang H."/>
            <person name="Wang J."/>
            <person name="Spillane C."/>
            <person name="Cook D.R."/>
            <person name="May G.D."/>
            <person name="Xu X."/>
            <person name="Jackson S.A."/>
        </authorList>
    </citation>
    <scope>NUCLEOTIDE SEQUENCE [LARGE SCALE GENOMIC DNA]</scope>
    <source>
        <strain evidence="4">cv. Asha</strain>
    </source>
</reference>
<proteinExistence type="predicted"/>
<feature type="chain" id="PRO_5007588510" description="F-box domain-containing protein" evidence="1">
    <location>
        <begin position="26"/>
        <end position="81"/>
    </location>
</feature>
<dbReference type="CDD" id="cd09917">
    <property type="entry name" value="F-box_SF"/>
    <property type="match status" value="1"/>
</dbReference>
<dbReference type="Proteomes" id="UP000075243">
    <property type="component" value="Chromosome 11"/>
</dbReference>
<name>A0A151SGQ6_CAJCA</name>
<dbReference type="OMA" id="LAFPICN"/>
<evidence type="ECO:0000313" key="3">
    <source>
        <dbReference type="EMBL" id="KYP54024.1"/>
    </source>
</evidence>
<evidence type="ECO:0000259" key="2">
    <source>
        <dbReference type="Pfam" id="PF00646"/>
    </source>
</evidence>